<dbReference type="PANTHER" id="PTHR10357">
    <property type="entry name" value="ALPHA-AMYLASE FAMILY MEMBER"/>
    <property type="match status" value="1"/>
</dbReference>
<dbReference type="CDD" id="cd11333">
    <property type="entry name" value="AmyAc_SI_OligoGlu_DGase"/>
    <property type="match status" value="1"/>
</dbReference>
<name>A0A9W4XTZ5_9PLEO</name>
<dbReference type="SMART" id="SM00642">
    <property type="entry name" value="Aamy"/>
    <property type="match status" value="1"/>
</dbReference>
<comment type="similarity">
    <text evidence="2">Belongs to the glycosyl hydrolase 13 family.</text>
</comment>
<evidence type="ECO:0000256" key="8">
    <source>
        <dbReference type="ARBA" id="ARBA00073730"/>
    </source>
</evidence>
<organism evidence="10 11">
    <name type="scientific">Periconia digitata</name>
    <dbReference type="NCBI Taxonomy" id="1303443"/>
    <lineage>
        <taxon>Eukaryota</taxon>
        <taxon>Fungi</taxon>
        <taxon>Dikarya</taxon>
        <taxon>Ascomycota</taxon>
        <taxon>Pezizomycotina</taxon>
        <taxon>Dothideomycetes</taxon>
        <taxon>Pleosporomycetidae</taxon>
        <taxon>Pleosporales</taxon>
        <taxon>Massarineae</taxon>
        <taxon>Periconiaceae</taxon>
        <taxon>Periconia</taxon>
    </lineage>
</organism>
<dbReference type="Gene3D" id="3.90.400.10">
    <property type="entry name" value="Oligo-1,6-glucosidase, Domain 2"/>
    <property type="match status" value="1"/>
</dbReference>
<dbReference type="SUPFAM" id="SSF51011">
    <property type="entry name" value="Glycosyl hydrolase domain"/>
    <property type="match status" value="1"/>
</dbReference>
<keyword evidence="5" id="KW-0326">Glycosidase</keyword>
<dbReference type="FunFam" id="3.90.400.10:FF:000003">
    <property type="entry name" value="Probable alpha-glucosidase (Maltase)"/>
    <property type="match status" value="1"/>
</dbReference>
<evidence type="ECO:0000313" key="10">
    <source>
        <dbReference type="EMBL" id="CAI6340595.1"/>
    </source>
</evidence>
<evidence type="ECO:0000256" key="6">
    <source>
        <dbReference type="ARBA" id="ARBA00026248"/>
    </source>
</evidence>
<evidence type="ECO:0000256" key="2">
    <source>
        <dbReference type="ARBA" id="ARBA00008061"/>
    </source>
</evidence>
<dbReference type="Gene3D" id="2.60.40.1180">
    <property type="entry name" value="Golgi alpha-mannosidase II"/>
    <property type="match status" value="1"/>
</dbReference>
<sequence>MIPQRVGGVGVIIHTILLISIDPPSDPKKHQSCKQKLLPILEFFHHLRSSMSPHVEHTEHKRVWWKEATFYQIYPASFKDSDGDGWGDIPGILEKISYIASLGVDAVWLSPMFDSPQVDMGYDVSNYEAVYKPYGTVQDVEKLIEACHAKGMKLILDLVINHTSDQHAWFQESRSSKDNPKRDWYFWKPPRFDEEGKRIPPTNWRSYFAGGTWTWDEHTQEYYLHLYDKTQPDLNWENEECRKAIYDSAMRFWLDKGIDGFRVDTVNKYSKVTSFPDAPVTDPSSDVQPAAQFWCNGPRIHEFIKEMNNDVFSKYRTYDSQPLVTVGELSLTPEPEGVLEYVSAGVKELDMVFQFDITHLGQGPPGCDSKYDFAEWQLPDMKRIVKKWQTFIEGNDGWNCVFTDNHDNGRSVSRFGSDAPEYREASAKMLALCFAAQTGTWFLYQGQEIGMINAPKDWSIQEEYKDVESQNYWLEATRVSEQGTDPTREERIAKGLQLMARDHARLPFQWNSGANGGFSTGTPWMRAHDLYEEINAEAQEKDANSVLSFYKRMLRLRKEHKDVFVYGSFELLDLDNADTFVYRKVYRQKTALVAANFTPLSQRLPRPDKDMKLLVSSHSKTDPDELQPFEARIYIDY</sequence>
<dbReference type="GO" id="GO:0004558">
    <property type="term" value="F:alpha-1,4-glucosidase activity"/>
    <property type="evidence" value="ECO:0007669"/>
    <property type="project" value="UniProtKB-EC"/>
</dbReference>
<dbReference type="PANTHER" id="PTHR10357:SF222">
    <property type="entry name" value="MALTASE MALT (AFU_ORTHOLOGUE AFUA_8G07070)"/>
    <property type="match status" value="1"/>
</dbReference>
<comment type="caution">
    <text evidence="10">The sequence shown here is derived from an EMBL/GenBank/DDBJ whole genome shotgun (WGS) entry which is preliminary data.</text>
</comment>
<proteinExistence type="inferred from homology"/>
<evidence type="ECO:0000256" key="4">
    <source>
        <dbReference type="ARBA" id="ARBA00022801"/>
    </source>
</evidence>
<keyword evidence="6" id="KW-0462">Maltose metabolism</keyword>
<evidence type="ECO:0000256" key="3">
    <source>
        <dbReference type="ARBA" id="ARBA00012741"/>
    </source>
</evidence>
<dbReference type="GO" id="GO:0005987">
    <property type="term" value="P:sucrose catabolic process"/>
    <property type="evidence" value="ECO:0007669"/>
    <property type="project" value="TreeGrafter"/>
</dbReference>
<dbReference type="SUPFAM" id="SSF51445">
    <property type="entry name" value="(Trans)glycosidases"/>
    <property type="match status" value="1"/>
</dbReference>
<dbReference type="OrthoDB" id="1740265at2759"/>
<evidence type="ECO:0000256" key="1">
    <source>
        <dbReference type="ARBA" id="ARBA00001657"/>
    </source>
</evidence>
<dbReference type="InterPro" id="IPR017853">
    <property type="entry name" value="GH"/>
</dbReference>
<dbReference type="FunFam" id="3.20.20.80:FF:000087">
    <property type="entry name" value="Oligo-1,6-glucosidase IMA1"/>
    <property type="match status" value="1"/>
</dbReference>
<evidence type="ECO:0000259" key="9">
    <source>
        <dbReference type="SMART" id="SM00642"/>
    </source>
</evidence>
<dbReference type="GO" id="GO:0004575">
    <property type="term" value="F:sucrose alpha-glucosidase activity"/>
    <property type="evidence" value="ECO:0007669"/>
    <property type="project" value="TreeGrafter"/>
</dbReference>
<keyword evidence="4" id="KW-0378">Hydrolase</keyword>
<accession>A0A9W4XTZ5</accession>
<dbReference type="GO" id="GO:0033934">
    <property type="term" value="F:glucan 1,4-alpha-maltotriohydrolase activity"/>
    <property type="evidence" value="ECO:0007669"/>
    <property type="project" value="TreeGrafter"/>
</dbReference>
<dbReference type="EMBL" id="CAOQHR010000010">
    <property type="protein sequence ID" value="CAI6340595.1"/>
    <property type="molecule type" value="Genomic_DNA"/>
</dbReference>
<dbReference type="FunFam" id="3.20.20.80:FF:000064">
    <property type="entry name" value="Oligo-1,6-glucosidase"/>
    <property type="match status" value="1"/>
</dbReference>
<dbReference type="GO" id="GO:0004556">
    <property type="term" value="F:alpha-amylase activity"/>
    <property type="evidence" value="ECO:0007669"/>
    <property type="project" value="TreeGrafter"/>
</dbReference>
<dbReference type="AlphaFoldDB" id="A0A9W4XTZ5"/>
<evidence type="ECO:0000256" key="7">
    <source>
        <dbReference type="ARBA" id="ARBA00041343"/>
    </source>
</evidence>
<dbReference type="Proteomes" id="UP001152607">
    <property type="component" value="Unassembled WGS sequence"/>
</dbReference>
<protein>
    <recommendedName>
        <fullName evidence="8">Alpha-glucosidase</fullName>
        <ecNumber evidence="3">3.2.1.20</ecNumber>
    </recommendedName>
    <alternativeName>
        <fullName evidence="7">Maltase</fullName>
    </alternativeName>
</protein>
<reference evidence="10" key="1">
    <citation type="submission" date="2023-01" db="EMBL/GenBank/DDBJ databases">
        <authorList>
            <person name="Van Ghelder C."/>
            <person name="Rancurel C."/>
        </authorList>
    </citation>
    <scope>NUCLEOTIDE SEQUENCE</scope>
    <source>
        <strain evidence="10">CNCM I-4278</strain>
    </source>
</reference>
<dbReference type="Pfam" id="PF00128">
    <property type="entry name" value="Alpha-amylase"/>
    <property type="match status" value="1"/>
</dbReference>
<dbReference type="Gene3D" id="3.20.20.80">
    <property type="entry name" value="Glycosidases"/>
    <property type="match status" value="1"/>
</dbReference>
<feature type="domain" description="Glycosyl hydrolase family 13 catalytic" evidence="9">
    <location>
        <begin position="72"/>
        <end position="488"/>
    </location>
</feature>
<dbReference type="InterPro" id="IPR013780">
    <property type="entry name" value="Glyco_hydro_b"/>
</dbReference>
<keyword evidence="11" id="KW-1185">Reference proteome</keyword>
<dbReference type="InterPro" id="IPR045857">
    <property type="entry name" value="O16G_dom_2"/>
</dbReference>
<dbReference type="GO" id="GO:0004574">
    <property type="term" value="F:oligo-1,6-glucosidase activity"/>
    <property type="evidence" value="ECO:0007669"/>
    <property type="project" value="TreeGrafter"/>
</dbReference>
<evidence type="ECO:0000256" key="5">
    <source>
        <dbReference type="ARBA" id="ARBA00023295"/>
    </source>
</evidence>
<dbReference type="GO" id="GO:0000025">
    <property type="term" value="P:maltose catabolic process"/>
    <property type="evidence" value="ECO:0007669"/>
    <property type="project" value="TreeGrafter"/>
</dbReference>
<dbReference type="EC" id="3.2.1.20" evidence="3"/>
<gene>
    <name evidence="10" type="ORF">PDIGIT_LOCUS13776</name>
</gene>
<evidence type="ECO:0000313" key="11">
    <source>
        <dbReference type="Proteomes" id="UP001152607"/>
    </source>
</evidence>
<dbReference type="InterPro" id="IPR006047">
    <property type="entry name" value="GH13_cat_dom"/>
</dbReference>
<comment type="catalytic activity">
    <reaction evidence="1">
        <text>Hydrolysis of terminal, non-reducing (1-&gt;4)-linked alpha-D-glucose residues with release of alpha-D-glucose.</text>
        <dbReference type="EC" id="3.2.1.20"/>
    </reaction>
</comment>